<dbReference type="PANTHER" id="PTHR43133">
    <property type="entry name" value="RNA POLYMERASE ECF-TYPE SIGMA FACTO"/>
    <property type="match status" value="1"/>
</dbReference>
<gene>
    <name evidence="8" type="ORF">HHX25_03740</name>
</gene>
<dbReference type="SUPFAM" id="SSF88659">
    <property type="entry name" value="Sigma3 and sigma4 domains of RNA polymerase sigma factors"/>
    <property type="match status" value="1"/>
</dbReference>
<feature type="domain" description="RNA polymerase sigma factor 70 region 4 type 2" evidence="7">
    <location>
        <begin position="120"/>
        <end position="169"/>
    </location>
</feature>
<sequence>MNISESEFEKLFKENQPKLKSFIYRLITNNEDVDDLCQETFIKAYKNIDAFNGNSTFKTWLFAIANNLIKDHFKAQKRWARNAQDNCSQSIKNSTELQNKTMNLYAAGRFEIKNHIDYCFTCVMKYLPLERQIAIMLADIYEFKVSEISQIMNKTVGSVKHLLLNGRNTMKKVFDEDCTLIHKTGACWKCSELSNSGNTKAKTQQKIAKLGMVKAKNKGANRTKLYELRTQLIKAINPLNSSSFELHNFLINQTDFANNKNYPRIDKECGE</sequence>
<dbReference type="Pfam" id="PF04542">
    <property type="entry name" value="Sigma70_r2"/>
    <property type="match status" value="1"/>
</dbReference>
<keyword evidence="4" id="KW-0238">DNA-binding</keyword>
<proteinExistence type="inferred from homology"/>
<dbReference type="Proteomes" id="UP000746690">
    <property type="component" value="Unassembled WGS sequence"/>
</dbReference>
<comment type="similarity">
    <text evidence="1">Belongs to the sigma-70 factor family. ECF subfamily.</text>
</comment>
<dbReference type="Pfam" id="PF08281">
    <property type="entry name" value="Sigma70_r4_2"/>
    <property type="match status" value="1"/>
</dbReference>
<evidence type="ECO:0000313" key="8">
    <source>
        <dbReference type="EMBL" id="NMH86602.1"/>
    </source>
</evidence>
<dbReference type="InterPro" id="IPR013324">
    <property type="entry name" value="RNA_pol_sigma_r3/r4-like"/>
</dbReference>
<evidence type="ECO:0000256" key="1">
    <source>
        <dbReference type="ARBA" id="ARBA00010641"/>
    </source>
</evidence>
<evidence type="ECO:0000256" key="3">
    <source>
        <dbReference type="ARBA" id="ARBA00023082"/>
    </source>
</evidence>
<keyword evidence="3" id="KW-0731">Sigma factor</keyword>
<evidence type="ECO:0000256" key="2">
    <source>
        <dbReference type="ARBA" id="ARBA00023015"/>
    </source>
</evidence>
<evidence type="ECO:0000259" key="6">
    <source>
        <dbReference type="Pfam" id="PF04542"/>
    </source>
</evidence>
<evidence type="ECO:0000256" key="5">
    <source>
        <dbReference type="ARBA" id="ARBA00023163"/>
    </source>
</evidence>
<dbReference type="InterPro" id="IPR007627">
    <property type="entry name" value="RNA_pol_sigma70_r2"/>
</dbReference>
<organism evidence="8 9">
    <name type="scientific">Flavivirga algicola</name>
    <dbReference type="NCBI Taxonomy" id="2729136"/>
    <lineage>
        <taxon>Bacteria</taxon>
        <taxon>Pseudomonadati</taxon>
        <taxon>Bacteroidota</taxon>
        <taxon>Flavobacteriia</taxon>
        <taxon>Flavobacteriales</taxon>
        <taxon>Flavobacteriaceae</taxon>
        <taxon>Flavivirga</taxon>
    </lineage>
</organism>
<dbReference type="PANTHER" id="PTHR43133:SF8">
    <property type="entry name" value="RNA POLYMERASE SIGMA FACTOR HI_1459-RELATED"/>
    <property type="match status" value="1"/>
</dbReference>
<evidence type="ECO:0000256" key="4">
    <source>
        <dbReference type="ARBA" id="ARBA00023125"/>
    </source>
</evidence>
<keyword evidence="2" id="KW-0805">Transcription regulation</keyword>
<dbReference type="Gene3D" id="1.10.1740.10">
    <property type="match status" value="1"/>
</dbReference>
<comment type="caution">
    <text evidence="8">The sequence shown here is derived from an EMBL/GenBank/DDBJ whole genome shotgun (WGS) entry which is preliminary data.</text>
</comment>
<protein>
    <submittedName>
        <fullName evidence="8">RNA polymerase sigma factor</fullName>
    </submittedName>
</protein>
<feature type="domain" description="RNA polymerase sigma-70 region 2" evidence="6">
    <location>
        <begin position="11"/>
        <end position="78"/>
    </location>
</feature>
<dbReference type="EMBL" id="JABBHF010000002">
    <property type="protein sequence ID" value="NMH86602.1"/>
    <property type="molecule type" value="Genomic_DNA"/>
</dbReference>
<dbReference type="InterPro" id="IPR036388">
    <property type="entry name" value="WH-like_DNA-bd_sf"/>
</dbReference>
<keyword evidence="5" id="KW-0804">Transcription</keyword>
<dbReference type="InterPro" id="IPR013249">
    <property type="entry name" value="RNA_pol_sigma70_r4_t2"/>
</dbReference>
<name>A0ABX1RVY6_9FLAO</name>
<keyword evidence="9" id="KW-1185">Reference proteome</keyword>
<dbReference type="Gene3D" id="1.10.10.10">
    <property type="entry name" value="Winged helix-like DNA-binding domain superfamily/Winged helix DNA-binding domain"/>
    <property type="match status" value="1"/>
</dbReference>
<evidence type="ECO:0000259" key="7">
    <source>
        <dbReference type="Pfam" id="PF08281"/>
    </source>
</evidence>
<dbReference type="InterPro" id="IPR039425">
    <property type="entry name" value="RNA_pol_sigma-70-like"/>
</dbReference>
<dbReference type="InterPro" id="IPR013325">
    <property type="entry name" value="RNA_pol_sigma_r2"/>
</dbReference>
<reference evidence="8 9" key="1">
    <citation type="submission" date="2020-04" db="EMBL/GenBank/DDBJ databases">
        <title>A Flavivirga sp. nov.</title>
        <authorList>
            <person name="Sun X."/>
        </authorList>
    </citation>
    <scope>NUCLEOTIDE SEQUENCE [LARGE SCALE GENOMIC DNA]</scope>
    <source>
        <strain evidence="8 9">Y03</strain>
    </source>
</reference>
<dbReference type="InterPro" id="IPR014284">
    <property type="entry name" value="RNA_pol_sigma-70_dom"/>
</dbReference>
<evidence type="ECO:0000313" key="9">
    <source>
        <dbReference type="Proteomes" id="UP000746690"/>
    </source>
</evidence>
<dbReference type="SUPFAM" id="SSF88946">
    <property type="entry name" value="Sigma2 domain of RNA polymerase sigma factors"/>
    <property type="match status" value="1"/>
</dbReference>
<accession>A0ABX1RVY6</accession>
<dbReference type="NCBIfam" id="TIGR02937">
    <property type="entry name" value="sigma70-ECF"/>
    <property type="match status" value="1"/>
</dbReference>
<dbReference type="RefSeq" id="WP_169670287.1">
    <property type="nucleotide sequence ID" value="NZ_JABBHF010000002.1"/>
</dbReference>